<dbReference type="EMBL" id="UGNV01000001">
    <property type="protein sequence ID" value="STX30203.1"/>
    <property type="molecule type" value="Genomic_DNA"/>
</dbReference>
<gene>
    <name evidence="1" type="ORF">NCTC13315_02768</name>
</gene>
<dbReference type="RefSeq" id="WP_115303923.1">
    <property type="nucleotide sequence ID" value="NZ_CAAAHO010000003.1"/>
</dbReference>
<proteinExistence type="predicted"/>
<evidence type="ECO:0000313" key="1">
    <source>
        <dbReference type="EMBL" id="STX30203.1"/>
    </source>
</evidence>
<accession>A0A378I5A6</accession>
<dbReference type="OrthoDB" id="5645577at2"/>
<dbReference type="AlphaFoldDB" id="A0A378I5A6"/>
<keyword evidence="2" id="KW-1185">Reference proteome</keyword>
<reference evidence="1 2" key="1">
    <citation type="submission" date="2018-06" db="EMBL/GenBank/DDBJ databases">
        <authorList>
            <consortium name="Pathogen Informatics"/>
            <person name="Doyle S."/>
        </authorList>
    </citation>
    <scope>NUCLEOTIDE SEQUENCE [LARGE SCALE GENOMIC DNA]</scope>
    <source>
        <strain evidence="1 2">NCTC13315</strain>
    </source>
</reference>
<protein>
    <submittedName>
        <fullName evidence="1">Uncharacterized protein</fullName>
    </submittedName>
</protein>
<name>A0A378I5A6_9GAMM</name>
<dbReference type="Proteomes" id="UP000254968">
    <property type="component" value="Unassembled WGS sequence"/>
</dbReference>
<evidence type="ECO:0000313" key="2">
    <source>
        <dbReference type="Proteomes" id="UP000254968"/>
    </source>
</evidence>
<organism evidence="1 2">
    <name type="scientific">Legionella beliardensis</name>
    <dbReference type="NCBI Taxonomy" id="91822"/>
    <lineage>
        <taxon>Bacteria</taxon>
        <taxon>Pseudomonadati</taxon>
        <taxon>Pseudomonadota</taxon>
        <taxon>Gammaproteobacteria</taxon>
        <taxon>Legionellales</taxon>
        <taxon>Legionellaceae</taxon>
        <taxon>Legionella</taxon>
    </lineage>
</organism>
<sequence length="92" mass="11325">MTKKIVFLMAFLATLFVSISYASKLSKYFNKMDAEDRARQQQEWQQDMNFNDFAFRLDKRYRDERGQYCRDYVFRARSNPYRHGFYTVCDER</sequence>